<reference evidence="7 8" key="1">
    <citation type="submission" date="2020-07" db="EMBL/GenBank/DDBJ databases">
        <title>Moheibacter lacus sp. nov., a member of the family Flavobacteriaceae isolated from freshwater lake sediment.</title>
        <authorList>
            <person name="Liu Y."/>
        </authorList>
    </citation>
    <scope>NUCLEOTIDE SEQUENCE [LARGE SCALE GENOMIC DNA]</scope>
    <source>
        <strain evidence="7 8">BDHS18</strain>
    </source>
</reference>
<dbReference type="GO" id="GO:0004540">
    <property type="term" value="F:RNA nuclease activity"/>
    <property type="evidence" value="ECO:0007669"/>
    <property type="project" value="InterPro"/>
</dbReference>
<dbReference type="AlphaFoldDB" id="A0A838ZU35"/>
<name>A0A838ZU35_9FLAO</name>
<evidence type="ECO:0000256" key="6">
    <source>
        <dbReference type="ARBA" id="ARBA00024207"/>
    </source>
</evidence>
<dbReference type="Gene3D" id="1.20.120.580">
    <property type="entry name" value="bsu32300-like"/>
    <property type="match status" value="1"/>
</dbReference>
<evidence type="ECO:0000256" key="5">
    <source>
        <dbReference type="ARBA" id="ARBA00022801"/>
    </source>
</evidence>
<comment type="caution">
    <text evidence="7">The sequence shown here is derived from an EMBL/GenBank/DDBJ whole genome shotgun (WGS) entry which is preliminary data.</text>
</comment>
<evidence type="ECO:0000256" key="3">
    <source>
        <dbReference type="ARBA" id="ARBA00022722"/>
    </source>
</evidence>
<dbReference type="EMBL" id="JACDZE010000004">
    <property type="protein sequence ID" value="MBA5630439.1"/>
    <property type="molecule type" value="Genomic_DNA"/>
</dbReference>
<dbReference type="InterPro" id="IPR008201">
    <property type="entry name" value="HepT-like"/>
</dbReference>
<sequence length="114" mass="13562">MLNEKDKTNIEEVLYAISQIEKYLISIHSIEDLIQNQMVYDAVQMNFILIGEATKRINEDFKITHSQIDWKGMISYRNFVVHEYFGVDVKILWAVISYELPHLKTELHQILNYK</sequence>
<dbReference type="GO" id="GO:0016787">
    <property type="term" value="F:hydrolase activity"/>
    <property type="evidence" value="ECO:0007669"/>
    <property type="project" value="UniProtKB-KW"/>
</dbReference>
<dbReference type="PANTHER" id="PTHR34139">
    <property type="entry name" value="UPF0331 PROTEIN MJ0127"/>
    <property type="match status" value="1"/>
</dbReference>
<dbReference type="Pfam" id="PF01934">
    <property type="entry name" value="HepT-like"/>
    <property type="match status" value="1"/>
</dbReference>
<dbReference type="InterPro" id="IPR051813">
    <property type="entry name" value="HepT_RNase_toxin"/>
</dbReference>
<keyword evidence="2" id="KW-1277">Toxin-antitoxin system</keyword>
<dbReference type="Proteomes" id="UP000552241">
    <property type="component" value="Unassembled WGS sequence"/>
</dbReference>
<evidence type="ECO:0000313" key="7">
    <source>
        <dbReference type="EMBL" id="MBA5630439.1"/>
    </source>
</evidence>
<gene>
    <name evidence="7" type="ORF">HU137_11705</name>
</gene>
<evidence type="ECO:0000313" key="8">
    <source>
        <dbReference type="Proteomes" id="UP000552241"/>
    </source>
</evidence>
<keyword evidence="3" id="KW-0540">Nuclease</keyword>
<keyword evidence="8" id="KW-1185">Reference proteome</keyword>
<protein>
    <submittedName>
        <fullName evidence="7">DUF86 domain-containing protein</fullName>
    </submittedName>
</protein>
<organism evidence="7 8">
    <name type="scientific">Moheibacter lacus</name>
    <dbReference type="NCBI Taxonomy" id="2745851"/>
    <lineage>
        <taxon>Bacteria</taxon>
        <taxon>Pseudomonadati</taxon>
        <taxon>Bacteroidota</taxon>
        <taxon>Flavobacteriia</taxon>
        <taxon>Flavobacteriales</taxon>
        <taxon>Weeksellaceae</taxon>
        <taxon>Moheibacter</taxon>
    </lineage>
</organism>
<evidence type="ECO:0000256" key="4">
    <source>
        <dbReference type="ARBA" id="ARBA00022741"/>
    </source>
</evidence>
<dbReference type="GO" id="GO:0000166">
    <property type="term" value="F:nucleotide binding"/>
    <property type="evidence" value="ECO:0007669"/>
    <property type="project" value="UniProtKB-KW"/>
</dbReference>
<keyword evidence="5" id="KW-0378">Hydrolase</keyword>
<evidence type="ECO:0000256" key="2">
    <source>
        <dbReference type="ARBA" id="ARBA00022649"/>
    </source>
</evidence>
<evidence type="ECO:0000256" key="1">
    <source>
        <dbReference type="ARBA" id="ARBA00022553"/>
    </source>
</evidence>
<accession>A0A838ZU35</accession>
<comment type="similarity">
    <text evidence="6">Belongs to the HepT RNase toxin family.</text>
</comment>
<dbReference type="InterPro" id="IPR037038">
    <property type="entry name" value="HepT-like_sf"/>
</dbReference>
<keyword evidence="4" id="KW-0547">Nucleotide-binding</keyword>
<dbReference type="PANTHER" id="PTHR34139:SF1">
    <property type="entry name" value="RNASE MJ1380-RELATED"/>
    <property type="match status" value="1"/>
</dbReference>
<keyword evidence="1" id="KW-0597">Phosphoprotein</keyword>
<dbReference type="RefSeq" id="WP_182044036.1">
    <property type="nucleotide sequence ID" value="NZ_JACDZE010000004.1"/>
</dbReference>
<dbReference type="GO" id="GO:0110001">
    <property type="term" value="C:toxin-antitoxin complex"/>
    <property type="evidence" value="ECO:0007669"/>
    <property type="project" value="InterPro"/>
</dbReference>
<proteinExistence type="inferred from homology"/>